<keyword evidence="1" id="KW-0812">Transmembrane</keyword>
<protein>
    <submittedName>
        <fullName evidence="2">Hypothetical membrane protein</fullName>
    </submittedName>
</protein>
<feature type="transmembrane region" description="Helical" evidence="1">
    <location>
        <begin position="81"/>
        <end position="103"/>
    </location>
</feature>
<accession>A9WQ26</accession>
<evidence type="ECO:0000313" key="2">
    <source>
        <dbReference type="EMBL" id="ABY22452.1"/>
    </source>
</evidence>
<dbReference type="EMBL" id="CP000910">
    <property type="protein sequence ID" value="ABY22452.1"/>
    <property type="molecule type" value="Genomic_DNA"/>
</dbReference>
<proteinExistence type="predicted"/>
<keyword evidence="3" id="KW-1185">Reference proteome</keyword>
<dbReference type="KEGG" id="rsa:RSal33209_0705"/>
<dbReference type="STRING" id="288705.RSal33209_0705"/>
<feature type="transmembrane region" description="Helical" evidence="1">
    <location>
        <begin position="48"/>
        <end position="69"/>
    </location>
</feature>
<sequence length="106" mass="10817">MNSTAVFIAIAAFGVGGYLLRSGGVLLRSTMSFSPEAEALLERGTITLLAAVAISSALFSGQHFAGFALPLGFLAGGVSSWFKVPLALSVLLAAITTALLRLCGMP</sequence>
<dbReference type="Proteomes" id="UP000002007">
    <property type="component" value="Chromosome"/>
</dbReference>
<dbReference type="InterPro" id="IPR008407">
    <property type="entry name" value="Brnchd-chn_aa_trnsp_AzlD"/>
</dbReference>
<evidence type="ECO:0000313" key="3">
    <source>
        <dbReference type="Proteomes" id="UP000002007"/>
    </source>
</evidence>
<keyword evidence="1" id="KW-0472">Membrane</keyword>
<dbReference type="AlphaFoldDB" id="A9WQ26"/>
<organism evidence="2 3">
    <name type="scientific">Renibacterium salmoninarum (strain ATCC 33209 / DSM 20767 / JCM 11484 / NBRC 15589 / NCIMB 2235)</name>
    <dbReference type="NCBI Taxonomy" id="288705"/>
    <lineage>
        <taxon>Bacteria</taxon>
        <taxon>Bacillati</taxon>
        <taxon>Actinomycetota</taxon>
        <taxon>Actinomycetes</taxon>
        <taxon>Micrococcales</taxon>
        <taxon>Micrococcaceae</taxon>
        <taxon>Renibacterium</taxon>
    </lineage>
</organism>
<keyword evidence="1" id="KW-1133">Transmembrane helix</keyword>
<feature type="transmembrane region" description="Helical" evidence="1">
    <location>
        <begin position="6"/>
        <end position="27"/>
    </location>
</feature>
<evidence type="ECO:0000256" key="1">
    <source>
        <dbReference type="SAM" id="Phobius"/>
    </source>
</evidence>
<dbReference type="Pfam" id="PF05437">
    <property type="entry name" value="AzlD"/>
    <property type="match status" value="1"/>
</dbReference>
<name>A9WQ26_RENSM</name>
<reference evidence="3" key="1">
    <citation type="journal article" date="2008" name="J. Bacteriol.">
        <title>Genome sequence of the fish pathogen Renibacterium salmoninarum suggests reductive evolution away from an environmental Arthrobacter ancestor.</title>
        <authorList>
            <person name="Wiens G.D."/>
            <person name="Rockey D.D."/>
            <person name="Wu Z."/>
            <person name="Chang J."/>
            <person name="Levy R."/>
            <person name="Crane S."/>
            <person name="Chen D.S."/>
            <person name="Capri G.R."/>
            <person name="Burnett J.R."/>
            <person name="Sudheesh P.S."/>
            <person name="Schipma M.J."/>
            <person name="Burd H."/>
            <person name="Bhattacharyya A."/>
            <person name="Rhodes L.D."/>
            <person name="Kaul R."/>
            <person name="Strom M.S."/>
        </authorList>
    </citation>
    <scope>NUCLEOTIDE SEQUENCE [LARGE SCALE GENOMIC DNA]</scope>
    <source>
        <strain evidence="3">ATCC 33209 / DSM 20767 / JCM 11484 / NBRC 15589 / NCIMB 2235</strain>
    </source>
</reference>
<gene>
    <name evidence="2" type="ordered locus">RSal33209_0705</name>
</gene>
<dbReference type="HOGENOM" id="CLU_159912_0_0_11"/>
<dbReference type="RefSeq" id="WP_012244151.1">
    <property type="nucleotide sequence ID" value="NC_010168.1"/>
</dbReference>